<feature type="domain" description="SDH C-terminal" evidence="13">
    <location>
        <begin position="248"/>
        <end position="277"/>
    </location>
</feature>
<dbReference type="InterPro" id="IPR046346">
    <property type="entry name" value="Aminoacid_DH-like_N_sf"/>
</dbReference>
<dbReference type="Pfam" id="PF01488">
    <property type="entry name" value="Shikimate_DH"/>
    <property type="match status" value="1"/>
</dbReference>
<dbReference type="Gene3D" id="3.40.50.10860">
    <property type="entry name" value="Leucine Dehydrogenase, chain A, domain 1"/>
    <property type="match status" value="1"/>
</dbReference>
<organism evidence="14 15">
    <name type="scientific">Aneurinibacillus danicus</name>
    <dbReference type="NCBI Taxonomy" id="267746"/>
    <lineage>
        <taxon>Bacteria</taxon>
        <taxon>Bacillati</taxon>
        <taxon>Bacillota</taxon>
        <taxon>Bacilli</taxon>
        <taxon>Bacillales</taxon>
        <taxon>Paenibacillaceae</taxon>
        <taxon>Aneurinibacillus group</taxon>
        <taxon>Aneurinibacillus</taxon>
    </lineage>
</organism>
<evidence type="ECO:0000256" key="2">
    <source>
        <dbReference type="ARBA" id="ARBA00022605"/>
    </source>
</evidence>
<dbReference type="PANTHER" id="PTHR21089">
    <property type="entry name" value="SHIKIMATE DEHYDROGENASE"/>
    <property type="match status" value="1"/>
</dbReference>
<dbReference type="OrthoDB" id="9792692at2"/>
<dbReference type="InterPro" id="IPR036291">
    <property type="entry name" value="NAD(P)-bd_dom_sf"/>
</dbReference>
<dbReference type="Pfam" id="PF08501">
    <property type="entry name" value="Shikimate_dh_N"/>
    <property type="match status" value="1"/>
</dbReference>
<feature type="binding site" evidence="10">
    <location>
        <position position="225"/>
    </location>
    <ligand>
        <name>NADP(+)</name>
        <dbReference type="ChEBI" id="CHEBI:58349"/>
    </ligand>
</feature>
<dbReference type="AlphaFoldDB" id="A0A511V6N2"/>
<accession>A0A511V6N2</accession>
<sequence length="287" mass="30916">MNSQTILTGLFGHPVGHSLSPLMHNRAFAELGVNFHYAAFDIDPGQVREAVAAIRALGLRGVNVTIPYKVAVMDYLDEVEEEAKAIGAVNTIVNEGGKLIGYNTDGRGFVRSLIEETGIDVKRQSAILVGAGGAARGVAVSLLRAGLPSLAIANRTEEKAERLAEQLQAMNPQARIAALPMKEIADALTDATLLVQTTSIGMHPNIDASPVAAEALHERLLVSDLIYNPLETKLLRDAKEKGARIHHGLGMFIYQGALSFEYWTGQPAPVEAMRKAVSDALYSRRQE</sequence>
<evidence type="ECO:0000256" key="10">
    <source>
        <dbReference type="HAMAP-Rule" id="MF_00222"/>
    </source>
</evidence>
<dbReference type="InterPro" id="IPR022893">
    <property type="entry name" value="Shikimate_DH_fam"/>
</dbReference>
<evidence type="ECO:0000256" key="4">
    <source>
        <dbReference type="ARBA" id="ARBA00023002"/>
    </source>
</evidence>
<dbReference type="GO" id="GO:0030266">
    <property type="term" value="F:quinate 3-dehydrogenase (NAD+) activity"/>
    <property type="evidence" value="ECO:0007669"/>
    <property type="project" value="UniProtKB-EC"/>
</dbReference>
<feature type="domain" description="Quinate/shikimate 5-dehydrogenase/glutamyl-tRNA reductase" evidence="11">
    <location>
        <begin position="120"/>
        <end position="199"/>
    </location>
</feature>
<dbReference type="EMBL" id="BJXX01000085">
    <property type="protein sequence ID" value="GEN34605.1"/>
    <property type="molecule type" value="Genomic_DNA"/>
</dbReference>
<protein>
    <recommendedName>
        <fullName evidence="10">Shikimate dehydrogenase (NADP(+))</fullName>
        <shortName evidence="10">SDH</shortName>
        <ecNumber evidence="10">1.1.1.25</ecNumber>
    </recommendedName>
</protein>
<dbReference type="GO" id="GO:0052734">
    <property type="term" value="F:shikimate 3-dehydrogenase (NAD+) activity"/>
    <property type="evidence" value="ECO:0007669"/>
    <property type="project" value="RHEA"/>
</dbReference>
<dbReference type="Pfam" id="PF18317">
    <property type="entry name" value="SDH_C"/>
    <property type="match status" value="1"/>
</dbReference>
<feature type="binding site" evidence="10">
    <location>
        <position position="81"/>
    </location>
    <ligand>
        <name>NADP(+)</name>
        <dbReference type="ChEBI" id="CHEBI:58349"/>
    </ligand>
</feature>
<keyword evidence="15" id="KW-1185">Reference proteome</keyword>
<dbReference type="Proteomes" id="UP000321157">
    <property type="component" value="Unassembled WGS sequence"/>
</dbReference>
<feature type="binding site" evidence="10">
    <location>
        <position position="227"/>
    </location>
    <ligand>
        <name>shikimate</name>
        <dbReference type="ChEBI" id="CHEBI:36208"/>
    </ligand>
</feature>
<feature type="binding site" evidence="10">
    <location>
        <begin position="154"/>
        <end position="159"/>
    </location>
    <ligand>
        <name>NADP(+)</name>
        <dbReference type="ChEBI" id="CHEBI:58349"/>
    </ligand>
</feature>
<dbReference type="EC" id="1.1.1.25" evidence="10"/>
<reference evidence="14 15" key="1">
    <citation type="submission" date="2019-07" db="EMBL/GenBank/DDBJ databases">
        <title>Whole genome shotgun sequence of Aneurinibacillus danicus NBRC 102444.</title>
        <authorList>
            <person name="Hosoyama A."/>
            <person name="Uohara A."/>
            <person name="Ohji S."/>
            <person name="Ichikawa N."/>
        </authorList>
    </citation>
    <scope>NUCLEOTIDE SEQUENCE [LARGE SCALE GENOMIC DNA]</scope>
    <source>
        <strain evidence="14 15">NBRC 102444</strain>
    </source>
</reference>
<dbReference type="PANTHER" id="PTHR21089:SF1">
    <property type="entry name" value="BIFUNCTIONAL 3-DEHYDROQUINATE DEHYDRATASE_SHIKIMATE DEHYDROGENASE, CHLOROPLASTIC"/>
    <property type="match status" value="1"/>
</dbReference>
<dbReference type="GO" id="GO:0050661">
    <property type="term" value="F:NADP binding"/>
    <property type="evidence" value="ECO:0007669"/>
    <property type="project" value="InterPro"/>
</dbReference>
<feature type="binding site" evidence="10">
    <location>
        <position position="65"/>
    </location>
    <ligand>
        <name>shikimate</name>
        <dbReference type="ChEBI" id="CHEBI:36208"/>
    </ligand>
</feature>
<feature type="binding site" evidence="10">
    <location>
        <position position="90"/>
    </location>
    <ligand>
        <name>shikimate</name>
        <dbReference type="ChEBI" id="CHEBI:36208"/>
    </ligand>
</feature>
<dbReference type="GO" id="GO:0008652">
    <property type="term" value="P:amino acid biosynthetic process"/>
    <property type="evidence" value="ECO:0007669"/>
    <property type="project" value="UniProtKB-KW"/>
</dbReference>
<evidence type="ECO:0000259" key="12">
    <source>
        <dbReference type="Pfam" id="PF08501"/>
    </source>
</evidence>
<dbReference type="FunFam" id="3.40.50.10860:FF:000004">
    <property type="entry name" value="Quinate/shikimate dehydrogenase"/>
    <property type="match status" value="1"/>
</dbReference>
<dbReference type="GO" id="GO:0009423">
    <property type="term" value="P:chorismate biosynthetic process"/>
    <property type="evidence" value="ECO:0007669"/>
    <property type="project" value="UniProtKB-UniRule"/>
</dbReference>
<evidence type="ECO:0000256" key="8">
    <source>
        <dbReference type="ARBA" id="ARBA00052329"/>
    </source>
</evidence>
<keyword evidence="3 10" id="KW-0521">NADP</keyword>
<feature type="binding site" evidence="10">
    <location>
        <position position="105"/>
    </location>
    <ligand>
        <name>shikimate</name>
        <dbReference type="ChEBI" id="CHEBI:36208"/>
    </ligand>
</feature>
<dbReference type="CDD" id="cd01065">
    <property type="entry name" value="NAD_bind_Shikimate_DH"/>
    <property type="match status" value="1"/>
</dbReference>
<evidence type="ECO:0000256" key="5">
    <source>
        <dbReference type="ARBA" id="ARBA00023141"/>
    </source>
</evidence>
<dbReference type="FunFam" id="3.40.50.720:FF:000086">
    <property type="entry name" value="Quinate/shikimate dehydrogenase"/>
    <property type="match status" value="1"/>
</dbReference>
<keyword evidence="2 10" id="KW-0028">Amino-acid biosynthesis</keyword>
<dbReference type="SUPFAM" id="SSF51735">
    <property type="entry name" value="NAD(P)-binding Rossmann-fold domains"/>
    <property type="match status" value="1"/>
</dbReference>
<dbReference type="SUPFAM" id="SSF53223">
    <property type="entry name" value="Aminoacid dehydrogenase-like, N-terminal domain"/>
    <property type="match status" value="1"/>
</dbReference>
<dbReference type="GO" id="GO:0009073">
    <property type="term" value="P:aromatic amino acid family biosynthetic process"/>
    <property type="evidence" value="ECO:0007669"/>
    <property type="project" value="UniProtKB-KW"/>
</dbReference>
<feature type="domain" description="Shikimate dehydrogenase substrate binding N-terminal" evidence="12">
    <location>
        <begin position="10"/>
        <end position="92"/>
    </location>
</feature>
<feature type="binding site" evidence="10">
    <location>
        <position position="248"/>
    </location>
    <ligand>
        <name>NADP(+)</name>
        <dbReference type="ChEBI" id="CHEBI:58349"/>
    </ligand>
</feature>
<evidence type="ECO:0000313" key="14">
    <source>
        <dbReference type="EMBL" id="GEN34605.1"/>
    </source>
</evidence>
<comment type="similarity">
    <text evidence="10">Belongs to the shikimate dehydrogenase family.</text>
</comment>
<evidence type="ECO:0000259" key="11">
    <source>
        <dbReference type="Pfam" id="PF01488"/>
    </source>
</evidence>
<feature type="active site" description="Proton acceptor" evidence="10">
    <location>
        <position position="69"/>
    </location>
</feature>
<dbReference type="InterPro" id="IPR011342">
    <property type="entry name" value="Shikimate_DH"/>
</dbReference>
<comment type="catalytic activity">
    <reaction evidence="7">
        <text>L-quinate + NAD(+) = 3-dehydroquinate + NADH + H(+)</text>
        <dbReference type="Rhea" id="RHEA:22364"/>
        <dbReference type="ChEBI" id="CHEBI:15378"/>
        <dbReference type="ChEBI" id="CHEBI:29751"/>
        <dbReference type="ChEBI" id="CHEBI:32364"/>
        <dbReference type="ChEBI" id="CHEBI:57540"/>
        <dbReference type="ChEBI" id="CHEBI:57945"/>
        <dbReference type="EC" id="1.1.1.24"/>
    </reaction>
</comment>
<keyword evidence="4 10" id="KW-0560">Oxidoreductase</keyword>
<name>A0A511V6N2_9BACL</name>
<evidence type="ECO:0000313" key="15">
    <source>
        <dbReference type="Proteomes" id="UP000321157"/>
    </source>
</evidence>
<evidence type="ECO:0000256" key="7">
    <source>
        <dbReference type="ARBA" id="ARBA00051639"/>
    </source>
</evidence>
<dbReference type="HAMAP" id="MF_00222">
    <property type="entry name" value="Shikimate_DH_AroE"/>
    <property type="match status" value="1"/>
</dbReference>
<comment type="catalytic activity">
    <reaction evidence="6 10">
        <text>shikimate + NADP(+) = 3-dehydroshikimate + NADPH + H(+)</text>
        <dbReference type="Rhea" id="RHEA:17737"/>
        <dbReference type="ChEBI" id="CHEBI:15378"/>
        <dbReference type="ChEBI" id="CHEBI:16630"/>
        <dbReference type="ChEBI" id="CHEBI:36208"/>
        <dbReference type="ChEBI" id="CHEBI:57783"/>
        <dbReference type="ChEBI" id="CHEBI:58349"/>
        <dbReference type="EC" id="1.1.1.25"/>
    </reaction>
</comment>
<comment type="caution">
    <text evidence="14">The sequence shown here is derived from an EMBL/GenBank/DDBJ whole genome shotgun (WGS) entry which is preliminary data.</text>
</comment>
<comment type="catalytic activity">
    <reaction evidence="8">
        <text>shikimate + NAD(+) = 3-dehydroshikimate + NADH + H(+)</text>
        <dbReference type="Rhea" id="RHEA:17741"/>
        <dbReference type="ChEBI" id="CHEBI:15378"/>
        <dbReference type="ChEBI" id="CHEBI:16630"/>
        <dbReference type="ChEBI" id="CHEBI:36208"/>
        <dbReference type="ChEBI" id="CHEBI:57540"/>
        <dbReference type="ChEBI" id="CHEBI:57945"/>
    </reaction>
</comment>
<dbReference type="Gene3D" id="3.40.50.720">
    <property type="entry name" value="NAD(P)-binding Rossmann-like Domain"/>
    <property type="match status" value="1"/>
</dbReference>
<feature type="binding site" evidence="10">
    <location>
        <position position="255"/>
    </location>
    <ligand>
        <name>shikimate</name>
        <dbReference type="ChEBI" id="CHEBI:36208"/>
    </ligand>
</feature>
<dbReference type="NCBIfam" id="NF001319">
    <property type="entry name" value="PRK00258.3-3"/>
    <property type="match status" value="1"/>
</dbReference>
<dbReference type="InterPro" id="IPR006151">
    <property type="entry name" value="Shikm_DH/Glu-tRNA_Rdtase"/>
</dbReference>
<dbReference type="UniPathway" id="UPA00053">
    <property type="reaction ID" value="UER00087"/>
</dbReference>
<evidence type="ECO:0000256" key="6">
    <source>
        <dbReference type="ARBA" id="ARBA00049442"/>
    </source>
</evidence>
<evidence type="ECO:0000259" key="13">
    <source>
        <dbReference type="Pfam" id="PF18317"/>
    </source>
</evidence>
<comment type="pathway">
    <text evidence="1 10">Metabolic intermediate biosynthesis; chorismate biosynthesis; chorismate from D-erythrose 4-phosphate and phosphoenolpyruvate: step 4/7.</text>
</comment>
<dbReference type="InterPro" id="IPR041121">
    <property type="entry name" value="SDH_C"/>
</dbReference>
<dbReference type="InterPro" id="IPR013708">
    <property type="entry name" value="Shikimate_DH-bd_N"/>
</dbReference>
<comment type="pathway">
    <text evidence="9">Aromatic compound metabolism; 3,4-dihydroxybenzoate biosynthesis; 3-dehydroquinate from D-quinate (NAD(+) route).</text>
</comment>
<comment type="subunit">
    <text evidence="10">Homodimer.</text>
</comment>
<proteinExistence type="inferred from homology"/>
<evidence type="ECO:0000256" key="3">
    <source>
        <dbReference type="ARBA" id="ARBA00022857"/>
    </source>
</evidence>
<dbReference type="RefSeq" id="WP_146809878.1">
    <property type="nucleotide sequence ID" value="NZ_BJXX01000085.1"/>
</dbReference>
<gene>
    <name evidence="10 14" type="primary">aroE</name>
    <name evidence="14" type="ORF">ADA01nite_20650</name>
</gene>
<dbReference type="NCBIfam" id="NF001314">
    <property type="entry name" value="PRK00258.2-2"/>
    <property type="match status" value="1"/>
</dbReference>
<comment type="function">
    <text evidence="10">Involved in the biosynthesis of the chorismate, which leads to the biosynthesis of aromatic amino acids. Catalyzes the reversible NADPH linked reduction of 3-dehydroshikimate (DHSA) to yield shikimate (SA).</text>
</comment>
<feature type="binding site" evidence="10">
    <location>
        <begin position="130"/>
        <end position="134"/>
    </location>
    <ligand>
        <name>NADP(+)</name>
        <dbReference type="ChEBI" id="CHEBI:58349"/>
    </ligand>
</feature>
<keyword evidence="5 10" id="KW-0057">Aromatic amino acid biosynthesis</keyword>
<dbReference type="GO" id="GO:0019632">
    <property type="term" value="P:shikimate metabolic process"/>
    <property type="evidence" value="ECO:0007669"/>
    <property type="project" value="InterPro"/>
</dbReference>
<evidence type="ECO:0000256" key="1">
    <source>
        <dbReference type="ARBA" id="ARBA00004871"/>
    </source>
</evidence>
<feature type="binding site" evidence="10">
    <location>
        <begin position="18"/>
        <end position="20"/>
    </location>
    <ligand>
        <name>shikimate</name>
        <dbReference type="ChEBI" id="CHEBI:36208"/>
    </ligand>
</feature>
<dbReference type="NCBIfam" id="TIGR00507">
    <property type="entry name" value="aroE"/>
    <property type="match status" value="1"/>
</dbReference>
<evidence type="ECO:0000256" key="9">
    <source>
        <dbReference type="ARBA" id="ARBA00060613"/>
    </source>
</evidence>
<dbReference type="GO" id="GO:0004764">
    <property type="term" value="F:shikimate 3-dehydrogenase (NADP+) activity"/>
    <property type="evidence" value="ECO:0007669"/>
    <property type="project" value="UniProtKB-UniRule"/>
</dbReference>